<dbReference type="Proteomes" id="UP000002668">
    <property type="component" value="Genome"/>
</dbReference>
<sequence>MLDRSGRGWCTTKLQVGCPQARSPEPHTISEQE</sequence>
<evidence type="ECO:0000313" key="1">
    <source>
        <dbReference type="EMBL" id="CBX93854.1"/>
    </source>
</evidence>
<dbReference type="HOGENOM" id="CLU_3384919_0_0_1"/>
<evidence type="ECO:0000313" key="2">
    <source>
        <dbReference type="Proteomes" id="UP000002668"/>
    </source>
</evidence>
<proteinExistence type="predicted"/>
<dbReference type="InParanoid" id="E4ZRK7"/>
<dbReference type="EMBL" id="FP929116">
    <property type="protein sequence ID" value="CBX93854.1"/>
    <property type="molecule type" value="Genomic_DNA"/>
</dbReference>
<gene>
    <name evidence="1" type="ORF">LEMA_P035280.1</name>
</gene>
<reference evidence="2" key="1">
    <citation type="journal article" date="2011" name="Nat. Commun.">
        <title>Effector diversification within compartments of the Leptosphaeria maculans genome affected by Repeat-Induced Point mutations.</title>
        <authorList>
            <person name="Rouxel T."/>
            <person name="Grandaubert J."/>
            <person name="Hane J.K."/>
            <person name="Hoede C."/>
            <person name="van de Wouw A.P."/>
            <person name="Couloux A."/>
            <person name="Dominguez V."/>
            <person name="Anthouard V."/>
            <person name="Bally P."/>
            <person name="Bourras S."/>
            <person name="Cozijnsen A.J."/>
            <person name="Ciuffetti L.M."/>
            <person name="Degrave A."/>
            <person name="Dilmaghani A."/>
            <person name="Duret L."/>
            <person name="Fudal I."/>
            <person name="Goodwin S.B."/>
            <person name="Gout L."/>
            <person name="Glaser N."/>
            <person name="Linglin J."/>
            <person name="Kema G.H.J."/>
            <person name="Lapalu N."/>
            <person name="Lawrence C.B."/>
            <person name="May K."/>
            <person name="Meyer M."/>
            <person name="Ollivier B."/>
            <person name="Poulain J."/>
            <person name="Schoch C.L."/>
            <person name="Simon A."/>
            <person name="Spatafora J.W."/>
            <person name="Stachowiak A."/>
            <person name="Turgeon B.G."/>
            <person name="Tyler B.M."/>
            <person name="Vincent D."/>
            <person name="Weissenbach J."/>
            <person name="Amselem J."/>
            <person name="Quesneville H."/>
            <person name="Oliver R.P."/>
            <person name="Wincker P."/>
            <person name="Balesdent M.-H."/>
            <person name="Howlett B.J."/>
        </authorList>
    </citation>
    <scope>NUCLEOTIDE SEQUENCE [LARGE SCALE GENOMIC DNA]</scope>
    <source>
        <strain evidence="2">JN3 / isolate v23.1.3 / race Av1-4-5-6-7-8</strain>
    </source>
</reference>
<dbReference type="VEuPathDB" id="FungiDB:LEMA_P035280.1"/>
<protein>
    <submittedName>
        <fullName evidence="1">Predicted protein</fullName>
    </submittedName>
</protein>
<organism evidence="2">
    <name type="scientific">Leptosphaeria maculans (strain JN3 / isolate v23.1.3 / race Av1-4-5-6-7-8)</name>
    <name type="common">Blackleg fungus</name>
    <name type="synonym">Phoma lingam</name>
    <dbReference type="NCBI Taxonomy" id="985895"/>
    <lineage>
        <taxon>Eukaryota</taxon>
        <taxon>Fungi</taxon>
        <taxon>Dikarya</taxon>
        <taxon>Ascomycota</taxon>
        <taxon>Pezizomycotina</taxon>
        <taxon>Dothideomycetes</taxon>
        <taxon>Pleosporomycetidae</taxon>
        <taxon>Pleosporales</taxon>
        <taxon>Pleosporineae</taxon>
        <taxon>Leptosphaeriaceae</taxon>
        <taxon>Plenodomus</taxon>
        <taxon>Plenodomus lingam/Leptosphaeria maculans species complex</taxon>
    </lineage>
</organism>
<name>E4ZRK7_LEPMJ</name>
<keyword evidence="2" id="KW-1185">Reference proteome</keyword>
<dbReference type="AlphaFoldDB" id="E4ZRK7"/>
<accession>E4ZRK7</accession>